<evidence type="ECO:0000313" key="2">
    <source>
        <dbReference type="Proteomes" id="UP001623330"/>
    </source>
</evidence>
<name>A0ABR4P146_9SACH</name>
<reference evidence="1 2" key="1">
    <citation type="submission" date="2024-05" db="EMBL/GenBank/DDBJ databases">
        <title>Long read based assembly of the Candida bracarensis genome reveals expanded adhesin content.</title>
        <authorList>
            <person name="Marcet-Houben M."/>
            <person name="Ksiezopolska E."/>
            <person name="Gabaldon T."/>
        </authorList>
    </citation>
    <scope>NUCLEOTIDE SEQUENCE [LARGE SCALE GENOMIC DNA]</scope>
    <source>
        <strain evidence="1 2">CBM6</strain>
    </source>
</reference>
<organism evidence="1 2">
    <name type="scientific">Nakaseomyces bracarensis</name>
    <dbReference type="NCBI Taxonomy" id="273131"/>
    <lineage>
        <taxon>Eukaryota</taxon>
        <taxon>Fungi</taxon>
        <taxon>Dikarya</taxon>
        <taxon>Ascomycota</taxon>
        <taxon>Saccharomycotina</taxon>
        <taxon>Saccharomycetes</taxon>
        <taxon>Saccharomycetales</taxon>
        <taxon>Saccharomycetaceae</taxon>
        <taxon>Nakaseomyces</taxon>
    </lineage>
</organism>
<gene>
    <name evidence="1" type="ORF">RNJ44_00109</name>
</gene>
<sequence length="53" mass="6475">MIYKQQLMKYYLSLTLTMPFLVPATQTNWLSQTQTQTQMLKGKRHPRDYFLKY</sequence>
<dbReference type="EMBL" id="JBEVYD010000001">
    <property type="protein sequence ID" value="KAL3235350.1"/>
    <property type="molecule type" value="Genomic_DNA"/>
</dbReference>
<protein>
    <submittedName>
        <fullName evidence="1">Uncharacterized protein</fullName>
    </submittedName>
</protein>
<evidence type="ECO:0000313" key="1">
    <source>
        <dbReference type="EMBL" id="KAL3235350.1"/>
    </source>
</evidence>
<keyword evidence="2" id="KW-1185">Reference proteome</keyword>
<dbReference type="Proteomes" id="UP001623330">
    <property type="component" value="Unassembled WGS sequence"/>
</dbReference>
<accession>A0ABR4P146</accession>
<proteinExistence type="predicted"/>
<comment type="caution">
    <text evidence="1">The sequence shown here is derived from an EMBL/GenBank/DDBJ whole genome shotgun (WGS) entry which is preliminary data.</text>
</comment>